<evidence type="ECO:0000256" key="1">
    <source>
        <dbReference type="ARBA" id="ARBA00023002"/>
    </source>
</evidence>
<evidence type="ECO:0000259" key="2">
    <source>
        <dbReference type="Pfam" id="PF00248"/>
    </source>
</evidence>
<keyword evidence="1" id="KW-0560">Oxidoreductase</keyword>
<proteinExistence type="predicted"/>
<dbReference type="Pfam" id="PF00248">
    <property type="entry name" value="Aldo_ket_red"/>
    <property type="match status" value="1"/>
</dbReference>
<dbReference type="InterPro" id="IPR050523">
    <property type="entry name" value="AKR_Detox_Biosynth"/>
</dbReference>
<dbReference type="Gene3D" id="3.20.20.100">
    <property type="entry name" value="NADP-dependent oxidoreductase domain"/>
    <property type="match status" value="1"/>
</dbReference>
<dbReference type="PROSITE" id="PS00062">
    <property type="entry name" value="ALDOKETO_REDUCTASE_2"/>
    <property type="match status" value="1"/>
</dbReference>
<dbReference type="PANTHER" id="PTHR43364:SF4">
    <property type="entry name" value="NAD(P)-LINKED OXIDOREDUCTASE SUPERFAMILY PROTEIN"/>
    <property type="match status" value="1"/>
</dbReference>
<dbReference type="EMBL" id="AP019400">
    <property type="protein sequence ID" value="BBI31441.1"/>
    <property type="molecule type" value="Genomic_DNA"/>
</dbReference>
<dbReference type="InterPro" id="IPR036812">
    <property type="entry name" value="NAD(P)_OxRdtase_dom_sf"/>
</dbReference>
<keyword evidence="4" id="KW-1185">Reference proteome</keyword>
<gene>
    <name evidence="3" type="ORF">KCTCHS21_08400</name>
</gene>
<organism evidence="3 4">
    <name type="scientific">Cohnella abietis</name>
    <dbReference type="NCBI Taxonomy" id="2507935"/>
    <lineage>
        <taxon>Bacteria</taxon>
        <taxon>Bacillati</taxon>
        <taxon>Bacillota</taxon>
        <taxon>Bacilli</taxon>
        <taxon>Bacillales</taxon>
        <taxon>Paenibacillaceae</taxon>
        <taxon>Cohnella</taxon>
    </lineage>
</organism>
<dbReference type="PANTHER" id="PTHR43364">
    <property type="entry name" value="NADH-SPECIFIC METHYLGLYOXAL REDUCTASE-RELATED"/>
    <property type="match status" value="1"/>
</dbReference>
<dbReference type="Proteomes" id="UP000289856">
    <property type="component" value="Chromosome"/>
</dbReference>
<dbReference type="SUPFAM" id="SSF51430">
    <property type="entry name" value="NAD(P)-linked oxidoreductase"/>
    <property type="match status" value="1"/>
</dbReference>
<dbReference type="KEGG" id="cohn:KCTCHS21_08400"/>
<dbReference type="InterPro" id="IPR023210">
    <property type="entry name" value="NADP_OxRdtase_dom"/>
</dbReference>
<dbReference type="GO" id="GO:0016491">
    <property type="term" value="F:oxidoreductase activity"/>
    <property type="evidence" value="ECO:0007669"/>
    <property type="project" value="UniProtKB-KW"/>
</dbReference>
<reference evidence="3 4" key="1">
    <citation type="submission" date="2019-01" db="EMBL/GenBank/DDBJ databases">
        <title>Complete genome sequence of Cohnella hallensis HS21 isolated from Korean fir (Abies koreana) rhizospheric soil.</title>
        <authorList>
            <person name="Jiang L."/>
            <person name="Kang S.W."/>
            <person name="Kim S."/>
            <person name="Jung J."/>
            <person name="Kim C.Y."/>
            <person name="Kim D.H."/>
            <person name="Kim S.W."/>
            <person name="Lee J."/>
        </authorList>
    </citation>
    <scope>NUCLEOTIDE SEQUENCE [LARGE SCALE GENOMIC DNA]</scope>
    <source>
        <strain evidence="3 4">HS21</strain>
    </source>
</reference>
<name>A0A3T1D054_9BACL</name>
<sequence length="330" mass="36612">MMDVLVKPDLRKFGTTDMLLSPLGLGCWQFSKARGMVGGYWPKLDNSLIHDIVRISLEGGINWFDTAEVYGGGESEQILAESLHAAGDLAKNAHVATKWWPAFRTASSIPRTIEERLLRLGGYPIDLYMIHQPFSFSSVASEMRQMAKLAEQGKIRYVGVSNFNAPKMREADRVLREHGLRLAANQVKYSMLDRRIERNGILETAQELDIAIVAYSPLEQGILSGKFHSNPELVRKVSGPRRMLKGFKPSGLQQTKPLIDVLVRLANQYNASASQVALNWIINAHGESVFAIPGASKLQHAEENVKAMGFRLTDAEIGELSEVSARVALK</sequence>
<protein>
    <submittedName>
        <fullName evidence="3">Oxidoreductase</fullName>
    </submittedName>
</protein>
<dbReference type="InterPro" id="IPR018170">
    <property type="entry name" value="Aldo/ket_reductase_CS"/>
</dbReference>
<accession>A0A3T1D054</accession>
<dbReference type="AlphaFoldDB" id="A0A3T1D054"/>
<evidence type="ECO:0000313" key="4">
    <source>
        <dbReference type="Proteomes" id="UP000289856"/>
    </source>
</evidence>
<feature type="domain" description="NADP-dependent oxidoreductase" evidence="2">
    <location>
        <begin position="22"/>
        <end position="323"/>
    </location>
</feature>
<dbReference type="PRINTS" id="PR00069">
    <property type="entry name" value="ALDKETRDTASE"/>
</dbReference>
<dbReference type="InterPro" id="IPR020471">
    <property type="entry name" value="AKR"/>
</dbReference>
<evidence type="ECO:0000313" key="3">
    <source>
        <dbReference type="EMBL" id="BBI31441.1"/>
    </source>
</evidence>